<comment type="caution">
    <text evidence="3">The sequence shown here is derived from an EMBL/GenBank/DDBJ whole genome shotgun (WGS) entry which is preliminary data.</text>
</comment>
<feature type="compositionally biased region" description="Low complexity" evidence="1">
    <location>
        <begin position="40"/>
        <end position="49"/>
    </location>
</feature>
<dbReference type="PROSITE" id="PS51257">
    <property type="entry name" value="PROKAR_LIPOPROTEIN"/>
    <property type="match status" value="1"/>
</dbReference>
<evidence type="ECO:0000313" key="3">
    <source>
        <dbReference type="EMBL" id="TBL71021.1"/>
    </source>
</evidence>
<reference evidence="3 4" key="1">
    <citation type="submission" date="2019-02" db="EMBL/GenBank/DDBJ databases">
        <title>Paenibacillus sp. nov., isolated from surface-sterilized tissue of Thalictrum simplex L.</title>
        <authorList>
            <person name="Tuo L."/>
        </authorList>
    </citation>
    <scope>NUCLEOTIDE SEQUENCE [LARGE SCALE GENOMIC DNA]</scope>
    <source>
        <strain evidence="3 4">N2SHLJ1</strain>
    </source>
</reference>
<evidence type="ECO:0000256" key="2">
    <source>
        <dbReference type="SAM" id="SignalP"/>
    </source>
</evidence>
<dbReference type="Proteomes" id="UP000293142">
    <property type="component" value="Unassembled WGS sequence"/>
</dbReference>
<dbReference type="EMBL" id="SIRE01000028">
    <property type="protein sequence ID" value="TBL71021.1"/>
    <property type="molecule type" value="Genomic_DNA"/>
</dbReference>
<evidence type="ECO:0000256" key="1">
    <source>
        <dbReference type="SAM" id="MobiDB-lite"/>
    </source>
</evidence>
<feature type="compositionally biased region" description="Low complexity" evidence="1">
    <location>
        <begin position="56"/>
        <end position="71"/>
    </location>
</feature>
<feature type="region of interest" description="Disordered" evidence="1">
    <location>
        <begin position="40"/>
        <end position="78"/>
    </location>
</feature>
<gene>
    <name evidence="3" type="ORF">EYB31_31235</name>
</gene>
<sequence length="78" mass="7520">MKPFVPFLLCGVIIMRRPTWLIAAGLAAMLALAGCADDPAAPAGTASPAAQPPPAQAQAPQSAGQSLPPAAGAGDTGG</sequence>
<name>A0A4Q9DIA7_9BACL</name>
<feature type="chain" id="PRO_5020705386" evidence="2">
    <location>
        <begin position="24"/>
        <end position="78"/>
    </location>
</feature>
<proteinExistence type="predicted"/>
<keyword evidence="4" id="KW-1185">Reference proteome</keyword>
<feature type="signal peptide" evidence="2">
    <location>
        <begin position="1"/>
        <end position="23"/>
    </location>
</feature>
<accession>A0A4Q9DIA7</accession>
<keyword evidence="2" id="KW-0732">Signal</keyword>
<dbReference type="AlphaFoldDB" id="A0A4Q9DIA7"/>
<evidence type="ECO:0000313" key="4">
    <source>
        <dbReference type="Proteomes" id="UP000293142"/>
    </source>
</evidence>
<organism evidence="3 4">
    <name type="scientific">Paenibacillus thalictri</name>
    <dbReference type="NCBI Taxonomy" id="2527873"/>
    <lineage>
        <taxon>Bacteria</taxon>
        <taxon>Bacillati</taxon>
        <taxon>Bacillota</taxon>
        <taxon>Bacilli</taxon>
        <taxon>Bacillales</taxon>
        <taxon>Paenibacillaceae</taxon>
        <taxon>Paenibacillus</taxon>
    </lineage>
</organism>
<protein>
    <submittedName>
        <fullName evidence="3">Uncharacterized protein</fullName>
    </submittedName>
</protein>
<feature type="non-terminal residue" evidence="3">
    <location>
        <position position="78"/>
    </location>
</feature>